<feature type="region of interest" description="Disordered" evidence="1">
    <location>
        <begin position="68"/>
        <end position="142"/>
    </location>
</feature>
<reference evidence="2" key="1">
    <citation type="submission" date="2020-09" db="EMBL/GenBank/DDBJ databases">
        <title>Genome-Enabled Discovery of Anthraquinone Biosynthesis in Senna tora.</title>
        <authorList>
            <person name="Kang S.-H."/>
            <person name="Pandey R.P."/>
            <person name="Lee C.-M."/>
            <person name="Sim J.-S."/>
            <person name="Jeong J.-T."/>
            <person name="Choi B.-S."/>
            <person name="Jung M."/>
            <person name="Ginzburg D."/>
            <person name="Zhao K."/>
            <person name="Won S.Y."/>
            <person name="Oh T.-J."/>
            <person name="Yu Y."/>
            <person name="Kim N.-H."/>
            <person name="Lee O.R."/>
            <person name="Lee T.-H."/>
            <person name="Bashyal P."/>
            <person name="Kim T.-S."/>
            <person name="Lee W.-H."/>
            <person name="Kawkins C."/>
            <person name="Kim C.-K."/>
            <person name="Kim J.S."/>
            <person name="Ahn B.O."/>
            <person name="Rhee S.Y."/>
            <person name="Sohng J.K."/>
        </authorList>
    </citation>
    <scope>NUCLEOTIDE SEQUENCE</scope>
    <source>
        <tissue evidence="2">Leaf</tissue>
    </source>
</reference>
<sequence>MLSTTKMTKLIEAQTLQNNHVCLVYSDFSNIFSDVCVVFCPVLPGLLSISSKFLPTIMNLLRRLAEEAQGHTAASGGTESQHRTDTSQAFRSQVPKPNLVTSSSIPSSSVSSVASSDGDSEYSSTNLTHRRRTNIQEEAELS</sequence>
<dbReference type="Proteomes" id="UP000634136">
    <property type="component" value="Unassembled WGS sequence"/>
</dbReference>
<gene>
    <name evidence="2" type="ORF">G2W53_004793</name>
</gene>
<dbReference type="AlphaFoldDB" id="A0A834XDN2"/>
<evidence type="ECO:0000256" key="1">
    <source>
        <dbReference type="SAM" id="MobiDB-lite"/>
    </source>
</evidence>
<organism evidence="2 3">
    <name type="scientific">Senna tora</name>
    <dbReference type="NCBI Taxonomy" id="362788"/>
    <lineage>
        <taxon>Eukaryota</taxon>
        <taxon>Viridiplantae</taxon>
        <taxon>Streptophyta</taxon>
        <taxon>Embryophyta</taxon>
        <taxon>Tracheophyta</taxon>
        <taxon>Spermatophyta</taxon>
        <taxon>Magnoliopsida</taxon>
        <taxon>eudicotyledons</taxon>
        <taxon>Gunneridae</taxon>
        <taxon>Pentapetalae</taxon>
        <taxon>rosids</taxon>
        <taxon>fabids</taxon>
        <taxon>Fabales</taxon>
        <taxon>Fabaceae</taxon>
        <taxon>Caesalpinioideae</taxon>
        <taxon>Cassia clade</taxon>
        <taxon>Senna</taxon>
    </lineage>
</organism>
<dbReference type="EMBL" id="JAAIUW010000002">
    <property type="protein sequence ID" value="KAF7842495.1"/>
    <property type="molecule type" value="Genomic_DNA"/>
</dbReference>
<comment type="caution">
    <text evidence="2">The sequence shown here is derived from an EMBL/GenBank/DDBJ whole genome shotgun (WGS) entry which is preliminary data.</text>
</comment>
<protein>
    <submittedName>
        <fullName evidence="2">Protein ROOT HAIR DEFECTIVE 3-like protein 2-like isoform X1</fullName>
    </submittedName>
</protein>
<evidence type="ECO:0000313" key="2">
    <source>
        <dbReference type="EMBL" id="KAF7842495.1"/>
    </source>
</evidence>
<evidence type="ECO:0000313" key="3">
    <source>
        <dbReference type="Proteomes" id="UP000634136"/>
    </source>
</evidence>
<keyword evidence="3" id="KW-1185">Reference proteome</keyword>
<feature type="compositionally biased region" description="Low complexity" evidence="1">
    <location>
        <begin position="102"/>
        <end position="124"/>
    </location>
</feature>
<proteinExistence type="predicted"/>
<accession>A0A834XDN2</accession>
<dbReference type="OrthoDB" id="1597724at2759"/>
<name>A0A834XDN2_9FABA</name>